<organism evidence="3 4">
    <name type="scientific">Desulfobulbus propionicus (strain ATCC 33891 / DSM 2032 / VKM B-1956 / 1pr3)</name>
    <dbReference type="NCBI Taxonomy" id="577650"/>
    <lineage>
        <taxon>Bacteria</taxon>
        <taxon>Pseudomonadati</taxon>
        <taxon>Thermodesulfobacteriota</taxon>
        <taxon>Desulfobulbia</taxon>
        <taxon>Desulfobulbales</taxon>
        <taxon>Desulfobulbaceae</taxon>
        <taxon>Desulfobulbus</taxon>
    </lineage>
</organism>
<feature type="region of interest" description="Disordered" evidence="1">
    <location>
        <begin position="1"/>
        <end position="23"/>
    </location>
</feature>
<evidence type="ECO:0000256" key="2">
    <source>
        <dbReference type="SAM" id="Phobius"/>
    </source>
</evidence>
<dbReference type="Proteomes" id="UP000006365">
    <property type="component" value="Chromosome"/>
</dbReference>
<proteinExistence type="predicted"/>
<name>A0A7U3YJ13_DESPD</name>
<dbReference type="RefSeq" id="WP_015722856.1">
    <property type="nucleotide sequence ID" value="NC_014972.1"/>
</dbReference>
<dbReference type="AlphaFoldDB" id="A0A7U3YJ13"/>
<keyword evidence="2" id="KW-0472">Membrane</keyword>
<evidence type="ECO:0000313" key="4">
    <source>
        <dbReference type="Proteomes" id="UP000006365"/>
    </source>
</evidence>
<accession>A0A7U3YJ13</accession>
<keyword evidence="2" id="KW-0812">Transmembrane</keyword>
<gene>
    <name evidence="3" type="ordered locus">Despr_0117</name>
</gene>
<keyword evidence="4" id="KW-1185">Reference proteome</keyword>
<evidence type="ECO:0000313" key="3">
    <source>
        <dbReference type="EMBL" id="ADW16308.1"/>
    </source>
</evidence>
<evidence type="ECO:0000256" key="1">
    <source>
        <dbReference type="SAM" id="MobiDB-lite"/>
    </source>
</evidence>
<feature type="transmembrane region" description="Helical" evidence="2">
    <location>
        <begin position="37"/>
        <end position="58"/>
    </location>
</feature>
<protein>
    <submittedName>
        <fullName evidence="3">Uncharacterized protein</fullName>
    </submittedName>
</protein>
<feature type="compositionally biased region" description="Polar residues" evidence="1">
    <location>
        <begin position="1"/>
        <end position="14"/>
    </location>
</feature>
<dbReference type="EMBL" id="CP002364">
    <property type="protein sequence ID" value="ADW16308.1"/>
    <property type="molecule type" value="Genomic_DNA"/>
</dbReference>
<sequence length="60" mass="6924">MMTSQENQIDSFDQSLGGRPRHRSRFWPSRYLTDAGIFWLTYAASLVCIAVVVLYNILID</sequence>
<dbReference type="KEGG" id="dpr:Despr_0117"/>
<reference evidence="3 4" key="1">
    <citation type="journal article" date="2011" name="Stand. Genomic Sci.">
        <title>Complete genome sequence of Desulfobulbus propionicus type strain (1pr3).</title>
        <authorList>
            <person name="Pagani I."/>
            <person name="Lapidus A."/>
            <person name="Nolan M."/>
            <person name="Lucas S."/>
            <person name="Hammon N."/>
            <person name="Deshpande S."/>
            <person name="Cheng J.F."/>
            <person name="Chertkov O."/>
            <person name="Davenport K."/>
            <person name="Tapia R."/>
            <person name="Han C."/>
            <person name="Goodwin L."/>
            <person name="Pitluck S."/>
            <person name="Liolios K."/>
            <person name="Mavromatis K."/>
            <person name="Ivanova N."/>
            <person name="Mikhailova N."/>
            <person name="Pati A."/>
            <person name="Chen A."/>
            <person name="Palaniappan K."/>
            <person name="Land M."/>
            <person name="Hauser L."/>
            <person name="Chang Y.J."/>
            <person name="Jeffries C.D."/>
            <person name="Detter J.C."/>
            <person name="Brambilla E."/>
            <person name="Kannan K.P."/>
            <person name="Djao O.D."/>
            <person name="Rohde M."/>
            <person name="Pukall R."/>
            <person name="Spring S."/>
            <person name="Goker M."/>
            <person name="Sikorski J."/>
            <person name="Woyke T."/>
            <person name="Bristow J."/>
            <person name="Eisen J.A."/>
            <person name="Markowitz V."/>
            <person name="Hugenholtz P."/>
            <person name="Kyrpides N.C."/>
            <person name="Klenk H.P."/>
        </authorList>
    </citation>
    <scope>NUCLEOTIDE SEQUENCE [LARGE SCALE GENOMIC DNA]</scope>
    <source>
        <strain evidence="4">ATCC 33891 / DSM 2032 / 1pr3</strain>
    </source>
</reference>
<keyword evidence="2" id="KW-1133">Transmembrane helix</keyword>